<gene>
    <name evidence="2" type="ORF">H9872_06190</name>
</gene>
<accession>A0A9E2KDC3</accession>
<reference evidence="2" key="1">
    <citation type="journal article" date="2021" name="PeerJ">
        <title>Extensive microbial diversity within the chicken gut microbiome revealed by metagenomics and culture.</title>
        <authorList>
            <person name="Gilroy R."/>
            <person name="Ravi A."/>
            <person name="Getino M."/>
            <person name="Pursley I."/>
            <person name="Horton D.L."/>
            <person name="Alikhan N.F."/>
            <person name="Baker D."/>
            <person name="Gharbi K."/>
            <person name="Hall N."/>
            <person name="Watson M."/>
            <person name="Adriaenssens E.M."/>
            <person name="Foster-Nyarko E."/>
            <person name="Jarju S."/>
            <person name="Secka A."/>
            <person name="Antonio M."/>
            <person name="Oren A."/>
            <person name="Chaudhuri R.R."/>
            <person name="La Ragione R."/>
            <person name="Hildebrand F."/>
            <person name="Pallen M.J."/>
        </authorList>
    </citation>
    <scope>NUCLEOTIDE SEQUENCE</scope>
    <source>
        <strain evidence="2">B5-657</strain>
    </source>
</reference>
<protein>
    <submittedName>
        <fullName evidence="2">Uncharacterized protein</fullName>
    </submittedName>
</protein>
<dbReference type="AlphaFoldDB" id="A0A9E2KDC3"/>
<sequence>MSDVTFGVKVSEEMKLELSQIMKEHALSGKEFMSMLLASYRLDKAKEETKFFESDIIELQNLTKRIQSIFLNMTEKSMLNYREEQQALEKVIEAQQLEKEAVIKEQEKLKKILEDAKKREHDMHQKELALQKSNDEFAKEVLTLKRQLENNMLLHKKFEEEVGQLNEKIDGYKRLEVEIEERNEENTKLKSRNDEMASEMWFLQREVEKLQKEKEQLNEKYETEKMHIATQFELKLKNELLEQRLGLLEEINNLKKQVTELKEAKNAIEKTYYSKIEDLYKNLEEDAEKK</sequence>
<evidence type="ECO:0000313" key="2">
    <source>
        <dbReference type="EMBL" id="MBU3804326.1"/>
    </source>
</evidence>
<evidence type="ECO:0000256" key="1">
    <source>
        <dbReference type="SAM" id="Coils"/>
    </source>
</evidence>
<reference evidence="2" key="2">
    <citation type="submission" date="2021-04" db="EMBL/GenBank/DDBJ databases">
        <authorList>
            <person name="Gilroy R."/>
        </authorList>
    </citation>
    <scope>NUCLEOTIDE SEQUENCE</scope>
    <source>
        <strain evidence="2">B5-657</strain>
    </source>
</reference>
<organism evidence="2 3">
    <name type="scientific">Candidatus Cellulosilyticum pullistercoris</name>
    <dbReference type="NCBI Taxonomy" id="2838521"/>
    <lineage>
        <taxon>Bacteria</taxon>
        <taxon>Bacillati</taxon>
        <taxon>Bacillota</taxon>
        <taxon>Clostridia</taxon>
        <taxon>Lachnospirales</taxon>
        <taxon>Cellulosilyticaceae</taxon>
        <taxon>Cellulosilyticum</taxon>
    </lineage>
</organism>
<name>A0A9E2KDC3_9FIRM</name>
<feature type="coiled-coil region" evidence="1">
    <location>
        <begin position="42"/>
        <end position="119"/>
    </location>
</feature>
<evidence type="ECO:0000313" key="3">
    <source>
        <dbReference type="Proteomes" id="UP000824229"/>
    </source>
</evidence>
<keyword evidence="1" id="KW-0175">Coiled coil</keyword>
<comment type="caution">
    <text evidence="2">The sequence shown here is derived from an EMBL/GenBank/DDBJ whole genome shotgun (WGS) entry which is preliminary data.</text>
</comment>
<proteinExistence type="predicted"/>
<feature type="coiled-coil region" evidence="1">
    <location>
        <begin position="155"/>
        <end position="271"/>
    </location>
</feature>
<dbReference type="Proteomes" id="UP000824229">
    <property type="component" value="Unassembled WGS sequence"/>
</dbReference>
<dbReference type="EMBL" id="JAHLFQ010000137">
    <property type="protein sequence ID" value="MBU3804326.1"/>
    <property type="molecule type" value="Genomic_DNA"/>
</dbReference>